<dbReference type="SUPFAM" id="SSF52058">
    <property type="entry name" value="L domain-like"/>
    <property type="match status" value="1"/>
</dbReference>
<accession>A0A131YLL6</accession>
<evidence type="ECO:0000313" key="2">
    <source>
        <dbReference type="EMBL" id="JAP80193.1"/>
    </source>
</evidence>
<dbReference type="InterPro" id="IPR032675">
    <property type="entry name" value="LRR_dom_sf"/>
</dbReference>
<dbReference type="Gene3D" id="3.80.10.10">
    <property type="entry name" value="Ribonuclease Inhibitor"/>
    <property type="match status" value="1"/>
</dbReference>
<feature type="chain" id="PRO_5007285472" evidence="1">
    <location>
        <begin position="22"/>
        <end position="308"/>
    </location>
</feature>
<reference evidence="2" key="1">
    <citation type="journal article" date="2016" name="Ticks Tick Borne Dis.">
        <title>De novo assembly and annotation of the salivary gland transcriptome of Rhipicephalus appendiculatus male and female ticks during blood feeding.</title>
        <authorList>
            <person name="de Castro M.H."/>
            <person name="de Klerk D."/>
            <person name="Pienaar R."/>
            <person name="Latif A.A."/>
            <person name="Rees D.J."/>
            <person name="Mans B.J."/>
        </authorList>
    </citation>
    <scope>NUCLEOTIDE SEQUENCE</scope>
    <source>
        <tissue evidence="2">Salivary glands</tissue>
    </source>
</reference>
<organism evidence="2">
    <name type="scientific">Rhipicephalus appendiculatus</name>
    <name type="common">Brown ear tick</name>
    <dbReference type="NCBI Taxonomy" id="34631"/>
    <lineage>
        <taxon>Eukaryota</taxon>
        <taxon>Metazoa</taxon>
        <taxon>Ecdysozoa</taxon>
        <taxon>Arthropoda</taxon>
        <taxon>Chelicerata</taxon>
        <taxon>Arachnida</taxon>
        <taxon>Acari</taxon>
        <taxon>Parasitiformes</taxon>
        <taxon>Ixodida</taxon>
        <taxon>Ixodoidea</taxon>
        <taxon>Ixodidae</taxon>
        <taxon>Rhipicephalinae</taxon>
        <taxon>Rhipicephalus</taxon>
        <taxon>Rhipicephalus</taxon>
    </lineage>
</organism>
<dbReference type="AlphaFoldDB" id="A0A131YLL6"/>
<dbReference type="EMBL" id="GEDV01008364">
    <property type="protein sequence ID" value="JAP80193.1"/>
    <property type="molecule type" value="Transcribed_RNA"/>
</dbReference>
<keyword evidence="2" id="KW-0675">Receptor</keyword>
<keyword evidence="1" id="KW-0732">Signal</keyword>
<evidence type="ECO:0000256" key="1">
    <source>
        <dbReference type="SAM" id="SignalP"/>
    </source>
</evidence>
<protein>
    <submittedName>
        <fullName evidence="2">Toll-like receptor 5</fullName>
    </submittedName>
</protein>
<name>A0A131YLL6_RHIAP</name>
<sequence length="308" mass="35087">MVRIYWMLLLLQCCSVPLVFAEPSCQKFQSEPEQIFFNCGGFTTASELATKIIRPEHSKHAFMLSESRLEHLPVDTFQDLAATNVTLNKVHIDNFEASHPNAFERLNGTLVELVFLRGSTLPKSWSLLKDVLSLVSLRFERQVVVIDQDWNNLPHSLRDIFITECTVSSMEQGALASLTNLEQFDITSSRLGNFTWSVLPNPAPYLHTILLRRNELTEIPKGFNSQQFPALKSIHLESNAITTWDAETLDAIRTHPNNPRLYLGAIPCDCRIRTLLEFPRERISGTCSSPDSLKHHQIDEIRVEDLRC</sequence>
<feature type="signal peptide" evidence="1">
    <location>
        <begin position="1"/>
        <end position="21"/>
    </location>
</feature>
<proteinExistence type="predicted"/>